<evidence type="ECO:0000256" key="2">
    <source>
        <dbReference type="ARBA" id="ARBA00023125"/>
    </source>
</evidence>
<feature type="transmembrane region" description="Helical" evidence="4">
    <location>
        <begin position="182"/>
        <end position="203"/>
    </location>
</feature>
<dbReference type="Pfam" id="PF12833">
    <property type="entry name" value="HTH_18"/>
    <property type="match status" value="1"/>
</dbReference>
<evidence type="ECO:0000256" key="4">
    <source>
        <dbReference type="SAM" id="Phobius"/>
    </source>
</evidence>
<protein>
    <submittedName>
        <fullName evidence="6">AraC family transcriptional regulator</fullName>
    </submittedName>
</protein>
<keyword evidence="3" id="KW-0804">Transcription</keyword>
<comment type="caution">
    <text evidence="6">The sequence shown here is derived from an EMBL/GenBank/DDBJ whole genome shotgun (WGS) entry which is preliminary data.</text>
</comment>
<dbReference type="SUPFAM" id="SSF46689">
    <property type="entry name" value="Homeodomain-like"/>
    <property type="match status" value="1"/>
</dbReference>
<feature type="transmembrane region" description="Helical" evidence="4">
    <location>
        <begin position="96"/>
        <end position="118"/>
    </location>
</feature>
<organism evidence="6 7">
    <name type="scientific">Flagellimonas spongiicola</name>
    <dbReference type="NCBI Taxonomy" id="2942208"/>
    <lineage>
        <taxon>Bacteria</taxon>
        <taxon>Pseudomonadati</taxon>
        <taxon>Bacteroidota</taxon>
        <taxon>Flavobacteriia</taxon>
        <taxon>Flavobacteriales</taxon>
        <taxon>Flavobacteriaceae</taxon>
        <taxon>Flagellimonas</taxon>
    </lineage>
</organism>
<dbReference type="PANTHER" id="PTHR43280">
    <property type="entry name" value="ARAC-FAMILY TRANSCRIPTIONAL REGULATOR"/>
    <property type="match status" value="1"/>
</dbReference>
<dbReference type="InterPro" id="IPR018060">
    <property type="entry name" value="HTH_AraC"/>
</dbReference>
<dbReference type="PANTHER" id="PTHR43280:SF29">
    <property type="entry name" value="ARAC-FAMILY TRANSCRIPTIONAL REGULATOR"/>
    <property type="match status" value="1"/>
</dbReference>
<proteinExistence type="predicted"/>
<reference evidence="6 7" key="1">
    <citation type="submission" date="2022-05" db="EMBL/GenBank/DDBJ databases">
        <authorList>
            <person name="Park J.-S."/>
        </authorList>
    </citation>
    <scope>NUCLEOTIDE SEQUENCE [LARGE SCALE GENOMIC DNA]</scope>
    <source>
        <strain evidence="6 7">2012CJ35-5</strain>
    </source>
</reference>
<evidence type="ECO:0000313" key="7">
    <source>
        <dbReference type="Proteomes" id="UP001203607"/>
    </source>
</evidence>
<dbReference type="Gene3D" id="1.10.10.60">
    <property type="entry name" value="Homeodomain-like"/>
    <property type="match status" value="1"/>
</dbReference>
<evidence type="ECO:0000256" key="3">
    <source>
        <dbReference type="ARBA" id="ARBA00023163"/>
    </source>
</evidence>
<feature type="transmembrane region" description="Helical" evidence="4">
    <location>
        <begin position="157"/>
        <end position="176"/>
    </location>
</feature>
<keyword evidence="7" id="KW-1185">Reference proteome</keyword>
<name>A0ABT0PQV5_9FLAO</name>
<feature type="transmembrane region" description="Helical" evidence="4">
    <location>
        <begin position="124"/>
        <end position="145"/>
    </location>
</feature>
<evidence type="ECO:0000313" key="6">
    <source>
        <dbReference type="EMBL" id="MCL6273767.1"/>
    </source>
</evidence>
<feature type="transmembrane region" description="Helical" evidence="4">
    <location>
        <begin position="66"/>
        <end position="84"/>
    </location>
</feature>
<dbReference type="PROSITE" id="PS01124">
    <property type="entry name" value="HTH_ARAC_FAMILY_2"/>
    <property type="match status" value="1"/>
</dbReference>
<evidence type="ECO:0000256" key="1">
    <source>
        <dbReference type="ARBA" id="ARBA00023015"/>
    </source>
</evidence>
<keyword evidence="4" id="KW-1133">Transmembrane helix</keyword>
<feature type="domain" description="HTH araC/xylS-type" evidence="5">
    <location>
        <begin position="224"/>
        <end position="328"/>
    </location>
</feature>
<sequence length="332" mass="38046">MNSLIMLSFFSGASIPGSILVAAYFYYIRKEHRLKLNLLTALFIALSLRCSKSFLCYTLGMPEVGMSLGYLGLATIGPLLWLYLKYFDKTGIQNLLYNDYLHFLPAILGSSAILVFGRDFAIDLYFYTNYILLAYVVIVWSKIYLLNNENKNALGKWNMLLLGSITALCGIFLFQYHTDHLYYYTIGAALASITFYLLLFFAIKTPILFPVIRKKVNINPKVVEKVCHAIDADKIYRRPSLTLDQFSRELDCPSYQVSNAIKEKYQKSFSELINYMRIKDVVQELSNENKGYNKIEGLAYSAGFNTPSTFYAAFKKVTGMNPTEYQKKHFVK</sequence>
<gene>
    <name evidence="6" type="ORF">M3P19_07095</name>
</gene>
<keyword evidence="4" id="KW-0472">Membrane</keyword>
<dbReference type="RefSeq" id="WP_249656958.1">
    <property type="nucleotide sequence ID" value="NZ_JAMFMA010000002.1"/>
</dbReference>
<keyword evidence="2" id="KW-0238">DNA-binding</keyword>
<evidence type="ECO:0000259" key="5">
    <source>
        <dbReference type="PROSITE" id="PS01124"/>
    </source>
</evidence>
<feature type="transmembrane region" description="Helical" evidence="4">
    <location>
        <begin position="6"/>
        <end position="27"/>
    </location>
</feature>
<dbReference type="Proteomes" id="UP001203607">
    <property type="component" value="Unassembled WGS sequence"/>
</dbReference>
<dbReference type="InterPro" id="IPR009057">
    <property type="entry name" value="Homeodomain-like_sf"/>
</dbReference>
<dbReference type="EMBL" id="JAMFMA010000002">
    <property type="protein sequence ID" value="MCL6273767.1"/>
    <property type="molecule type" value="Genomic_DNA"/>
</dbReference>
<dbReference type="PROSITE" id="PS00041">
    <property type="entry name" value="HTH_ARAC_FAMILY_1"/>
    <property type="match status" value="1"/>
</dbReference>
<keyword evidence="1" id="KW-0805">Transcription regulation</keyword>
<keyword evidence="4" id="KW-0812">Transmembrane</keyword>
<feature type="transmembrane region" description="Helical" evidence="4">
    <location>
        <begin position="39"/>
        <end position="60"/>
    </location>
</feature>
<dbReference type="SMART" id="SM00342">
    <property type="entry name" value="HTH_ARAC"/>
    <property type="match status" value="1"/>
</dbReference>
<accession>A0ABT0PQV5</accession>
<dbReference type="InterPro" id="IPR018062">
    <property type="entry name" value="HTH_AraC-typ_CS"/>
</dbReference>